<sequence length="377" mass="40492">MKLFKKHRSLQAMFGALLIAMLVVACGNSGANTGNPGNTNTQQANGKGCKKVGVLLPETASSERWDKKDRPLLEEKLKALGVEVMISNAEGNADTQQTQADTALTKGACILVVAPFDADKASAIVSKAASQGVPVVAYDRLIQSDDLNYYVSFDGVRVGEVQGQYIVDHYKEYVKGDNKNLVMINGGETDNNAKLFYKGAMNKLQPLIDKGELKKVYDQFTPEWNNDTARTEMDGALTQSQDNVQIAYVANDGMANSVIAALKAKKLNGKVLVTGQDATAAGIQNILLGDQMMTVYKPIVQEAQATADIVKALIDGTDPKTVTKGTTEKTASGKEIPSVLLEPIAIDKSNVKRVLDDKYLTKEEVCQNVPKGTGGIC</sequence>
<gene>
    <name evidence="5" type="ORF">EI42_00209</name>
</gene>
<comment type="subcellular location">
    <subcellularLocation>
        <location evidence="1">Cell envelope</location>
    </subcellularLocation>
</comment>
<dbReference type="OrthoDB" id="9769193at2"/>
<proteinExistence type="predicted"/>
<name>A0A326UP61_THEHA</name>
<evidence type="ECO:0000256" key="3">
    <source>
        <dbReference type="SAM" id="SignalP"/>
    </source>
</evidence>
<dbReference type="InterPro" id="IPR025997">
    <property type="entry name" value="SBP_2_dom"/>
</dbReference>
<dbReference type="GO" id="GO:0030246">
    <property type="term" value="F:carbohydrate binding"/>
    <property type="evidence" value="ECO:0007669"/>
    <property type="project" value="TreeGrafter"/>
</dbReference>
<dbReference type="InterPro" id="IPR028082">
    <property type="entry name" value="Peripla_BP_I"/>
</dbReference>
<evidence type="ECO:0000313" key="5">
    <source>
        <dbReference type="EMBL" id="PZW36039.1"/>
    </source>
</evidence>
<evidence type="ECO:0000256" key="2">
    <source>
        <dbReference type="ARBA" id="ARBA00022729"/>
    </source>
</evidence>
<dbReference type="GO" id="GO:0030288">
    <property type="term" value="C:outer membrane-bounded periplasmic space"/>
    <property type="evidence" value="ECO:0007669"/>
    <property type="project" value="TreeGrafter"/>
</dbReference>
<feature type="chain" id="PRO_5016260302" evidence="3">
    <location>
        <begin position="26"/>
        <end position="377"/>
    </location>
</feature>
<dbReference type="Pfam" id="PF13407">
    <property type="entry name" value="Peripla_BP_4"/>
    <property type="match status" value="1"/>
</dbReference>
<dbReference type="PANTHER" id="PTHR30036:SF1">
    <property type="entry name" value="D-XYLOSE-BINDING PERIPLASMIC PROTEIN"/>
    <property type="match status" value="1"/>
</dbReference>
<keyword evidence="6" id="KW-1185">Reference proteome</keyword>
<evidence type="ECO:0000259" key="4">
    <source>
        <dbReference type="Pfam" id="PF13407"/>
    </source>
</evidence>
<reference evidence="5 6" key="1">
    <citation type="submission" date="2018-06" db="EMBL/GenBank/DDBJ databases">
        <title>Genomic Encyclopedia of Archaeal and Bacterial Type Strains, Phase II (KMG-II): from individual species to whole genera.</title>
        <authorList>
            <person name="Goeker M."/>
        </authorList>
    </citation>
    <scope>NUCLEOTIDE SEQUENCE [LARGE SCALE GENOMIC DNA]</scope>
    <source>
        <strain evidence="5 6">ATCC BAA-1881</strain>
    </source>
</reference>
<dbReference type="InterPro" id="IPR050555">
    <property type="entry name" value="Bact_Solute-Bind_Prot2"/>
</dbReference>
<comment type="caution">
    <text evidence="5">The sequence shown here is derived from an EMBL/GenBank/DDBJ whole genome shotgun (WGS) entry which is preliminary data.</text>
</comment>
<dbReference type="CDD" id="cd19995">
    <property type="entry name" value="PBP1_ABC_xylose_binding-like"/>
    <property type="match status" value="1"/>
</dbReference>
<organism evidence="5 6">
    <name type="scientific">Thermosporothrix hazakensis</name>
    <dbReference type="NCBI Taxonomy" id="644383"/>
    <lineage>
        <taxon>Bacteria</taxon>
        <taxon>Bacillati</taxon>
        <taxon>Chloroflexota</taxon>
        <taxon>Ktedonobacteria</taxon>
        <taxon>Ktedonobacterales</taxon>
        <taxon>Thermosporotrichaceae</taxon>
        <taxon>Thermosporothrix</taxon>
    </lineage>
</organism>
<dbReference type="PANTHER" id="PTHR30036">
    <property type="entry name" value="D-XYLOSE-BINDING PERIPLASMIC PROTEIN"/>
    <property type="match status" value="1"/>
</dbReference>
<dbReference type="Proteomes" id="UP000248806">
    <property type="component" value="Unassembled WGS sequence"/>
</dbReference>
<protein>
    <submittedName>
        <fullName evidence="5">D-xylose transport system substrate-binding protein</fullName>
    </submittedName>
</protein>
<evidence type="ECO:0000256" key="1">
    <source>
        <dbReference type="ARBA" id="ARBA00004196"/>
    </source>
</evidence>
<dbReference type="Gene3D" id="3.40.50.2300">
    <property type="match status" value="2"/>
</dbReference>
<evidence type="ECO:0000313" key="6">
    <source>
        <dbReference type="Proteomes" id="UP000248806"/>
    </source>
</evidence>
<keyword evidence="2 3" id="KW-0732">Signal</keyword>
<accession>A0A326UP61</accession>
<dbReference type="AlphaFoldDB" id="A0A326UP61"/>
<dbReference type="RefSeq" id="WP_111317842.1">
    <property type="nucleotide sequence ID" value="NZ_QKUF01000001.1"/>
</dbReference>
<feature type="signal peptide" evidence="3">
    <location>
        <begin position="1"/>
        <end position="25"/>
    </location>
</feature>
<dbReference type="EMBL" id="QKUF01000001">
    <property type="protein sequence ID" value="PZW36039.1"/>
    <property type="molecule type" value="Genomic_DNA"/>
</dbReference>
<dbReference type="PROSITE" id="PS51257">
    <property type="entry name" value="PROKAR_LIPOPROTEIN"/>
    <property type="match status" value="1"/>
</dbReference>
<feature type="domain" description="Periplasmic binding protein" evidence="4">
    <location>
        <begin position="55"/>
        <end position="317"/>
    </location>
</feature>
<dbReference type="SUPFAM" id="SSF53822">
    <property type="entry name" value="Periplasmic binding protein-like I"/>
    <property type="match status" value="1"/>
</dbReference>